<feature type="compositionally biased region" description="Basic and acidic residues" evidence="1">
    <location>
        <begin position="9"/>
        <end position="21"/>
    </location>
</feature>
<sequence>MAKTTSSPHLDKVPLIRKDSTRGALAPRPQEGQPNRSRSNTDESTRGAFGKPIQRQNNQQPPYQHRTTGNRKSGGRQGAPPRIPSRDQLNKVAQQVSAGRSPTISQSKTVKMQSMVSPKGDQVPPTKRSQPHPLSVRTQTLPEHSPPQQVPRSDMYMSSSIDMLVSSDSLPADSTDRPYPKNESSSASSQSLGYSSKTFHFDPAQFGALSRGEVNIGVRPQPPPISSVDSLGYSARSKFASESPSIRTGTFAPIRSGDVLDGKSMRTGIFEPIPSGDVFDGESDVVSDDVAPPPDGLEEHPSSLEMFETTENESQN</sequence>
<dbReference type="AlphaFoldDB" id="A0A7S1V779"/>
<name>A0A7S1V779_9STRA</name>
<gene>
    <name evidence="2" type="ORF">GOCE00092_LOCUS16567</name>
</gene>
<feature type="compositionally biased region" description="Low complexity" evidence="1">
    <location>
        <begin position="184"/>
        <end position="194"/>
    </location>
</feature>
<dbReference type="EMBL" id="HBGK01031735">
    <property type="protein sequence ID" value="CAD9290289.1"/>
    <property type="molecule type" value="Transcribed_RNA"/>
</dbReference>
<accession>A0A7S1V779</accession>
<evidence type="ECO:0000313" key="2">
    <source>
        <dbReference type="EMBL" id="CAD9290289.1"/>
    </source>
</evidence>
<feature type="compositionally biased region" description="Low complexity" evidence="1">
    <location>
        <begin position="157"/>
        <end position="170"/>
    </location>
</feature>
<reference evidence="2" key="1">
    <citation type="submission" date="2021-01" db="EMBL/GenBank/DDBJ databases">
        <authorList>
            <person name="Corre E."/>
            <person name="Pelletier E."/>
            <person name="Niang G."/>
            <person name="Scheremetjew M."/>
            <person name="Finn R."/>
            <person name="Kale V."/>
            <person name="Holt S."/>
            <person name="Cochrane G."/>
            <person name="Meng A."/>
            <person name="Brown T."/>
            <person name="Cohen L."/>
        </authorList>
    </citation>
    <scope>NUCLEOTIDE SEQUENCE</scope>
    <source>
        <strain evidence="2">CCMP 410</strain>
    </source>
</reference>
<feature type="region of interest" description="Disordered" evidence="1">
    <location>
        <begin position="242"/>
        <end position="316"/>
    </location>
</feature>
<proteinExistence type="predicted"/>
<feature type="compositionally biased region" description="Polar residues" evidence="1">
    <location>
        <begin position="54"/>
        <end position="71"/>
    </location>
</feature>
<organism evidence="2">
    <name type="scientific">Grammatophora oceanica</name>
    <dbReference type="NCBI Taxonomy" id="210454"/>
    <lineage>
        <taxon>Eukaryota</taxon>
        <taxon>Sar</taxon>
        <taxon>Stramenopiles</taxon>
        <taxon>Ochrophyta</taxon>
        <taxon>Bacillariophyta</taxon>
        <taxon>Fragilariophyceae</taxon>
        <taxon>Fragilariophycidae</taxon>
        <taxon>Rhabdonematales</taxon>
        <taxon>Grammatophoraceae</taxon>
        <taxon>Grammatophora</taxon>
    </lineage>
</organism>
<evidence type="ECO:0000256" key="1">
    <source>
        <dbReference type="SAM" id="MobiDB-lite"/>
    </source>
</evidence>
<feature type="compositionally biased region" description="Polar residues" evidence="1">
    <location>
        <begin position="91"/>
        <end position="116"/>
    </location>
</feature>
<protein>
    <submittedName>
        <fullName evidence="2">Uncharacterized protein</fullName>
    </submittedName>
</protein>
<feature type="region of interest" description="Disordered" evidence="1">
    <location>
        <begin position="1"/>
        <end position="194"/>
    </location>
</feature>